<reference evidence="1" key="1">
    <citation type="submission" date="2015-07" db="EMBL/GenBank/DDBJ databases">
        <title>MeaNS - Measles Nucleotide Surveillance Program.</title>
        <authorList>
            <person name="Tran T."/>
            <person name="Druce J."/>
        </authorList>
    </citation>
    <scope>NUCLEOTIDE SEQUENCE</scope>
    <source>
        <strain evidence="1">UCB-OBI-ISO-001</strain>
        <tissue evidence="1">Gonad</tissue>
    </source>
</reference>
<organism evidence="1">
    <name type="scientific">Octopus bimaculoides</name>
    <name type="common">California two-spotted octopus</name>
    <dbReference type="NCBI Taxonomy" id="37653"/>
    <lineage>
        <taxon>Eukaryota</taxon>
        <taxon>Metazoa</taxon>
        <taxon>Spiralia</taxon>
        <taxon>Lophotrochozoa</taxon>
        <taxon>Mollusca</taxon>
        <taxon>Cephalopoda</taxon>
        <taxon>Coleoidea</taxon>
        <taxon>Octopodiformes</taxon>
        <taxon>Octopoda</taxon>
        <taxon>Incirrata</taxon>
        <taxon>Octopodidae</taxon>
        <taxon>Octopus</taxon>
    </lineage>
</organism>
<protein>
    <submittedName>
        <fullName evidence="1">Uncharacterized protein</fullName>
    </submittedName>
</protein>
<accession>A0A0L8HJJ4</accession>
<gene>
    <name evidence="1" type="ORF">OCBIM_22013097mg</name>
</gene>
<evidence type="ECO:0000313" key="1">
    <source>
        <dbReference type="EMBL" id="KOF89423.1"/>
    </source>
</evidence>
<sequence length="53" mass="6301">MKNCYDYHTCELLEVASVGFCYLKKYLCIAFFLSFSLDNQPFINRKVKKEIEP</sequence>
<proteinExistence type="predicted"/>
<dbReference type="EMBL" id="KQ417981">
    <property type="protein sequence ID" value="KOF89423.1"/>
    <property type="molecule type" value="Genomic_DNA"/>
</dbReference>
<dbReference type="AlphaFoldDB" id="A0A0L8HJJ4"/>
<name>A0A0L8HJJ4_OCTBM</name>